<accession>B4NX54</accession>
<dbReference type="CDD" id="cd22100">
    <property type="entry name" value="F-box_FBXO28"/>
    <property type="match status" value="1"/>
</dbReference>
<feature type="compositionally biased region" description="Polar residues" evidence="2">
    <location>
        <begin position="103"/>
        <end position="113"/>
    </location>
</feature>
<feature type="region of interest" description="Disordered" evidence="2">
    <location>
        <begin position="1"/>
        <end position="56"/>
    </location>
</feature>
<protein>
    <recommendedName>
        <fullName evidence="3">F-box domain-containing protein</fullName>
    </recommendedName>
</protein>
<dbReference type="InterPro" id="IPR001810">
    <property type="entry name" value="F-box_dom"/>
</dbReference>
<keyword evidence="1" id="KW-0175">Coiled coil</keyword>
<dbReference type="HOGENOM" id="CLU_024146_4_0_1"/>
<dbReference type="PANTHER" id="PTHR13252:SF1">
    <property type="entry name" value="DAMPENED, ISOFORM A"/>
    <property type="match status" value="1"/>
</dbReference>
<dbReference type="GO" id="GO:0005634">
    <property type="term" value="C:nucleus"/>
    <property type="evidence" value="ECO:0007669"/>
    <property type="project" value="EnsemblMetazoa"/>
</dbReference>
<proteinExistence type="predicted"/>
<dbReference type="AlphaFoldDB" id="B4NX54"/>
<dbReference type="PhylomeDB" id="B4NX54"/>
<feature type="compositionally biased region" description="Gly residues" evidence="2">
    <location>
        <begin position="25"/>
        <end position="35"/>
    </location>
</feature>
<dbReference type="GO" id="GO:0003713">
    <property type="term" value="F:transcription coactivator activity"/>
    <property type="evidence" value="ECO:0007669"/>
    <property type="project" value="EnsemblMetazoa"/>
</dbReference>
<evidence type="ECO:0000256" key="2">
    <source>
        <dbReference type="SAM" id="MobiDB-lite"/>
    </source>
</evidence>
<sequence>MVSTRQMCSGGGTSASEGLSPFGSAGPGSGSGPGMSSGSAVASGSGTGVQDPPESIANRTSVLRRTTSYQGHQGQNQAQGPYRVVSAGSLAESASAVTRHHSYSMQMQRQKSPTATTTSSATGLYDLPNELIEKILSYVDYKKVSNLRLVSHRMNDICMAMLNAAFSRQIKTTLSRFQAIKASMPRRESHRRNHPLACECDIIETCYMRLSLLQMSMGKHIERGHCCFFPGAILDEVQAILNYISITPRLQRPYRVTDELFDLSTMAMEYFKDRIESTLPGLAYFNKDFYTLPTTTKRPALAISSDLEDSATNSPPQNHMVLRKGIRKIKQGMKMYNNQLSVLRTELRNCKRKAAEQSKQLAEQSNLLAEQQKQTLEYANRLDENDKKNEEMSRKFSTLLQELNKCKTELQFWRSKSPATSAICSSCNQKVAPVVPPEDFQVLVNQGVDPEHFIVINDDADAESDVSVGELKEFASPDESTTAKLLAVSTAAKNLKRKMPSESQSNAIASTSKAAEVAQSQSQSVATGNAGAAKAAGGYSPKLFYGNHQRSGVIVSPVSKNMGVVQTADKVAPGSEALEEPEEAKKARRVQKANRYVNTPGKRSK</sequence>
<dbReference type="SUPFAM" id="SSF81383">
    <property type="entry name" value="F-box domain"/>
    <property type="match status" value="1"/>
</dbReference>
<dbReference type="PROSITE" id="PS50181">
    <property type="entry name" value="FBOX"/>
    <property type="match status" value="1"/>
</dbReference>
<dbReference type="InterPro" id="IPR036047">
    <property type="entry name" value="F-box-like_dom_sf"/>
</dbReference>
<dbReference type="SMART" id="SM00256">
    <property type="entry name" value="FBOX"/>
    <property type="match status" value="1"/>
</dbReference>
<dbReference type="EMBL" id="CM000157">
    <property type="protein sequence ID" value="EDW89615.1"/>
    <property type="molecule type" value="Genomic_DNA"/>
</dbReference>
<keyword evidence="5" id="KW-1185">Reference proteome</keyword>
<reference evidence="4 5" key="2">
    <citation type="journal article" date="2007" name="PLoS Biol.">
        <title>Principles of genome evolution in the Drosophila melanogaster species group.</title>
        <authorList>
            <person name="Ranz J.M."/>
            <person name="Maurin D."/>
            <person name="Chan Y.S."/>
            <person name="von Grotthuss M."/>
            <person name="Hillier L.W."/>
            <person name="Roote J."/>
            <person name="Ashburner M."/>
            <person name="Bergman C.M."/>
        </authorList>
    </citation>
    <scope>NUCLEOTIDE SEQUENCE [LARGE SCALE GENOMIC DNA]</scope>
    <source>
        <strain evidence="5">Tai18E2 / Tucson 14021-0261.01</strain>
    </source>
</reference>
<organism evidence="4 5">
    <name type="scientific">Drosophila yakuba</name>
    <name type="common">Fruit fly</name>
    <dbReference type="NCBI Taxonomy" id="7245"/>
    <lineage>
        <taxon>Eukaryota</taxon>
        <taxon>Metazoa</taxon>
        <taxon>Ecdysozoa</taxon>
        <taxon>Arthropoda</taxon>
        <taxon>Hexapoda</taxon>
        <taxon>Insecta</taxon>
        <taxon>Pterygota</taxon>
        <taxon>Neoptera</taxon>
        <taxon>Endopterygota</taxon>
        <taxon>Diptera</taxon>
        <taxon>Brachycera</taxon>
        <taxon>Muscomorpha</taxon>
        <taxon>Ephydroidea</taxon>
        <taxon>Drosophilidae</taxon>
        <taxon>Drosophila</taxon>
        <taxon>Sophophora</taxon>
    </lineage>
</organism>
<dbReference type="GO" id="GO:0009952">
    <property type="term" value="P:anterior/posterior pattern specification"/>
    <property type="evidence" value="ECO:0007669"/>
    <property type="project" value="EnsemblMetazoa"/>
</dbReference>
<dbReference type="KEGG" id="dya:Dyak_GE19340"/>
<dbReference type="Pfam" id="PF00646">
    <property type="entry name" value="F-box"/>
    <property type="match status" value="1"/>
</dbReference>
<evidence type="ECO:0000313" key="4">
    <source>
        <dbReference type="EMBL" id="EDW89615.1"/>
    </source>
</evidence>
<dbReference type="OrthoDB" id="8180181at2759"/>
<dbReference type="InterPro" id="IPR039719">
    <property type="entry name" value="FBXO28"/>
</dbReference>
<dbReference type="SMR" id="B4NX54"/>
<dbReference type="PANTHER" id="PTHR13252">
    <property type="entry name" value="F-BOX ONLY PROTEIN 28"/>
    <property type="match status" value="1"/>
</dbReference>
<feature type="coiled-coil region" evidence="1">
    <location>
        <begin position="333"/>
        <end position="409"/>
    </location>
</feature>
<feature type="domain" description="F-box" evidence="3">
    <location>
        <begin position="121"/>
        <end position="169"/>
    </location>
</feature>
<dbReference type="Gene3D" id="1.20.1280.50">
    <property type="match status" value="1"/>
</dbReference>
<reference evidence="4 5" key="1">
    <citation type="journal article" date="2007" name="Nature">
        <title>Evolution of genes and genomes on the Drosophila phylogeny.</title>
        <authorList>
            <consortium name="Drosophila 12 Genomes Consortium"/>
            <person name="Clark A.G."/>
            <person name="Eisen M.B."/>
            <person name="Smith D.R."/>
            <person name="Bergman C.M."/>
            <person name="Oliver B."/>
            <person name="Markow T.A."/>
            <person name="Kaufman T.C."/>
            <person name="Kellis M."/>
            <person name="Gelbart W."/>
            <person name="Iyer V.N."/>
            <person name="Pollard D.A."/>
            <person name="Sackton T.B."/>
            <person name="Larracuente A.M."/>
            <person name="Singh N.D."/>
            <person name="Abad J.P."/>
            <person name="Abt D.N."/>
            <person name="Adryan B."/>
            <person name="Aguade M."/>
            <person name="Akashi H."/>
            <person name="Anderson W.W."/>
            <person name="Aquadro C.F."/>
            <person name="Ardell D.H."/>
            <person name="Arguello R."/>
            <person name="Artieri C.G."/>
            <person name="Barbash D.A."/>
            <person name="Barker D."/>
            <person name="Barsanti P."/>
            <person name="Batterham P."/>
            <person name="Batzoglou S."/>
            <person name="Begun D."/>
            <person name="Bhutkar A."/>
            <person name="Blanco E."/>
            <person name="Bosak S.A."/>
            <person name="Bradley R.K."/>
            <person name="Brand A.D."/>
            <person name="Brent M.R."/>
            <person name="Brooks A.N."/>
            <person name="Brown R.H."/>
            <person name="Butlin R.K."/>
            <person name="Caggese C."/>
            <person name="Calvi B.R."/>
            <person name="Bernardo de Carvalho A."/>
            <person name="Caspi A."/>
            <person name="Castrezana S."/>
            <person name="Celniker S.E."/>
            <person name="Chang J.L."/>
            <person name="Chapple C."/>
            <person name="Chatterji S."/>
            <person name="Chinwalla A."/>
            <person name="Civetta A."/>
            <person name="Clifton S.W."/>
            <person name="Comeron J.M."/>
            <person name="Costello J.C."/>
            <person name="Coyne J.A."/>
            <person name="Daub J."/>
            <person name="David R.G."/>
            <person name="Delcher A.L."/>
            <person name="Delehaunty K."/>
            <person name="Do C.B."/>
            <person name="Ebling H."/>
            <person name="Edwards K."/>
            <person name="Eickbush T."/>
            <person name="Evans J.D."/>
            <person name="Filipski A."/>
            <person name="Findeiss S."/>
            <person name="Freyhult E."/>
            <person name="Fulton L."/>
            <person name="Fulton R."/>
            <person name="Garcia A.C."/>
            <person name="Gardiner A."/>
            <person name="Garfield D.A."/>
            <person name="Garvin B.E."/>
            <person name="Gibson G."/>
            <person name="Gilbert D."/>
            <person name="Gnerre S."/>
            <person name="Godfrey J."/>
            <person name="Good R."/>
            <person name="Gotea V."/>
            <person name="Gravely B."/>
            <person name="Greenberg A.J."/>
            <person name="Griffiths-Jones S."/>
            <person name="Gross S."/>
            <person name="Guigo R."/>
            <person name="Gustafson E.A."/>
            <person name="Haerty W."/>
            <person name="Hahn M.W."/>
            <person name="Halligan D.L."/>
            <person name="Halpern A.L."/>
            <person name="Halter G.M."/>
            <person name="Han M.V."/>
            <person name="Heger A."/>
            <person name="Hillier L."/>
            <person name="Hinrichs A.S."/>
            <person name="Holmes I."/>
            <person name="Hoskins R.A."/>
            <person name="Hubisz M.J."/>
            <person name="Hultmark D."/>
            <person name="Huntley M.A."/>
            <person name="Jaffe D.B."/>
            <person name="Jagadeeshan S."/>
            <person name="Jeck W.R."/>
            <person name="Johnson J."/>
            <person name="Jones C.D."/>
            <person name="Jordan W.C."/>
            <person name="Karpen G.H."/>
            <person name="Kataoka E."/>
            <person name="Keightley P.D."/>
            <person name="Kheradpour P."/>
            <person name="Kirkness E.F."/>
            <person name="Koerich L.B."/>
            <person name="Kristiansen K."/>
            <person name="Kudrna D."/>
            <person name="Kulathinal R.J."/>
            <person name="Kumar S."/>
            <person name="Kwok R."/>
            <person name="Lander E."/>
            <person name="Langley C.H."/>
            <person name="Lapoint R."/>
            <person name="Lazzaro B.P."/>
            <person name="Lee S.J."/>
            <person name="Levesque L."/>
            <person name="Li R."/>
            <person name="Lin C.F."/>
            <person name="Lin M.F."/>
            <person name="Lindblad-Toh K."/>
            <person name="Llopart A."/>
            <person name="Long M."/>
            <person name="Low L."/>
            <person name="Lozovsky E."/>
            <person name="Lu J."/>
            <person name="Luo M."/>
            <person name="Machado C.A."/>
            <person name="Makalowski W."/>
            <person name="Marzo M."/>
            <person name="Matsuda M."/>
            <person name="Matzkin L."/>
            <person name="McAllister B."/>
            <person name="McBride C.S."/>
            <person name="McKernan B."/>
            <person name="McKernan K."/>
            <person name="Mendez-Lago M."/>
            <person name="Minx P."/>
            <person name="Mollenhauer M.U."/>
            <person name="Montooth K."/>
            <person name="Mount S.M."/>
            <person name="Mu X."/>
            <person name="Myers E."/>
            <person name="Negre B."/>
            <person name="Newfeld S."/>
            <person name="Nielsen R."/>
            <person name="Noor M.A."/>
            <person name="O'Grady P."/>
            <person name="Pachter L."/>
            <person name="Papaceit M."/>
            <person name="Parisi M.J."/>
            <person name="Parisi M."/>
            <person name="Parts L."/>
            <person name="Pedersen J.S."/>
            <person name="Pesole G."/>
            <person name="Phillippy A.M."/>
            <person name="Ponting C.P."/>
            <person name="Pop M."/>
            <person name="Porcelli D."/>
            <person name="Powell J.R."/>
            <person name="Prohaska S."/>
            <person name="Pruitt K."/>
            <person name="Puig M."/>
            <person name="Quesneville H."/>
            <person name="Ram K.R."/>
            <person name="Rand D."/>
            <person name="Rasmussen M.D."/>
            <person name="Reed L.K."/>
            <person name="Reenan R."/>
            <person name="Reily A."/>
            <person name="Remington K.A."/>
            <person name="Rieger T.T."/>
            <person name="Ritchie M.G."/>
            <person name="Robin C."/>
            <person name="Rogers Y.H."/>
            <person name="Rohde C."/>
            <person name="Rozas J."/>
            <person name="Rubenfield M.J."/>
            <person name="Ruiz A."/>
            <person name="Russo S."/>
            <person name="Salzberg S.L."/>
            <person name="Sanchez-Gracia A."/>
            <person name="Saranga D.J."/>
            <person name="Sato H."/>
            <person name="Schaeffer S.W."/>
            <person name="Schatz M.C."/>
            <person name="Schlenke T."/>
            <person name="Schwartz R."/>
            <person name="Segarra C."/>
            <person name="Singh R.S."/>
            <person name="Sirot L."/>
            <person name="Sirota M."/>
            <person name="Sisneros N.B."/>
            <person name="Smith C.D."/>
            <person name="Smith T.F."/>
            <person name="Spieth J."/>
            <person name="Stage D.E."/>
            <person name="Stark A."/>
            <person name="Stephan W."/>
            <person name="Strausberg R.L."/>
            <person name="Strempel S."/>
            <person name="Sturgill D."/>
            <person name="Sutton G."/>
            <person name="Sutton G.G."/>
            <person name="Tao W."/>
            <person name="Teichmann S."/>
            <person name="Tobari Y.N."/>
            <person name="Tomimura Y."/>
            <person name="Tsolas J.M."/>
            <person name="Valente V.L."/>
            <person name="Venter E."/>
            <person name="Venter J.C."/>
            <person name="Vicario S."/>
            <person name="Vieira F.G."/>
            <person name="Vilella A.J."/>
            <person name="Villasante A."/>
            <person name="Walenz B."/>
            <person name="Wang J."/>
            <person name="Wasserman M."/>
            <person name="Watts T."/>
            <person name="Wilson D."/>
            <person name="Wilson R.K."/>
            <person name="Wing R.A."/>
            <person name="Wolfner M.F."/>
            <person name="Wong A."/>
            <person name="Wong G.K."/>
            <person name="Wu C.I."/>
            <person name="Wu G."/>
            <person name="Yamamoto D."/>
            <person name="Yang H.P."/>
            <person name="Yang S.P."/>
            <person name="Yorke J.A."/>
            <person name="Yoshida K."/>
            <person name="Zdobnov E."/>
            <person name="Zhang P."/>
            <person name="Zhang Y."/>
            <person name="Zimin A.V."/>
            <person name="Baldwin J."/>
            <person name="Abdouelleil A."/>
            <person name="Abdulkadir J."/>
            <person name="Abebe A."/>
            <person name="Abera B."/>
            <person name="Abreu J."/>
            <person name="Acer S.C."/>
            <person name="Aftuck L."/>
            <person name="Alexander A."/>
            <person name="An P."/>
            <person name="Anderson E."/>
            <person name="Anderson S."/>
            <person name="Arachi H."/>
            <person name="Azer M."/>
            <person name="Bachantsang P."/>
            <person name="Barry A."/>
            <person name="Bayul T."/>
            <person name="Berlin A."/>
            <person name="Bessette D."/>
            <person name="Bloom T."/>
            <person name="Blye J."/>
            <person name="Boguslavskiy L."/>
            <person name="Bonnet C."/>
            <person name="Boukhgalter B."/>
            <person name="Bourzgui I."/>
            <person name="Brown A."/>
            <person name="Cahill P."/>
            <person name="Channer S."/>
            <person name="Cheshatsang Y."/>
            <person name="Chuda L."/>
            <person name="Citroen M."/>
            <person name="Collymore A."/>
            <person name="Cooke P."/>
            <person name="Costello M."/>
            <person name="D'Aco K."/>
            <person name="Daza R."/>
            <person name="De Haan G."/>
            <person name="DeGray S."/>
            <person name="DeMaso C."/>
            <person name="Dhargay N."/>
            <person name="Dooley K."/>
            <person name="Dooley E."/>
            <person name="Doricent M."/>
            <person name="Dorje P."/>
            <person name="Dorjee K."/>
            <person name="Dupes A."/>
            <person name="Elong R."/>
            <person name="Falk J."/>
            <person name="Farina A."/>
            <person name="Faro S."/>
            <person name="Ferguson D."/>
            <person name="Fisher S."/>
            <person name="Foley C.D."/>
            <person name="Franke A."/>
            <person name="Friedrich D."/>
            <person name="Gadbois L."/>
            <person name="Gearin G."/>
            <person name="Gearin C.R."/>
            <person name="Giannoukos G."/>
            <person name="Goode T."/>
            <person name="Graham J."/>
            <person name="Grandbois E."/>
            <person name="Grewal S."/>
            <person name="Gyaltsen K."/>
            <person name="Hafez N."/>
            <person name="Hagos B."/>
            <person name="Hall J."/>
            <person name="Henson C."/>
            <person name="Hollinger A."/>
            <person name="Honan T."/>
            <person name="Huard M.D."/>
            <person name="Hughes L."/>
            <person name="Hurhula B."/>
            <person name="Husby M.E."/>
            <person name="Kamat A."/>
            <person name="Kanga B."/>
            <person name="Kashin S."/>
            <person name="Khazanovich D."/>
            <person name="Kisner P."/>
            <person name="Lance K."/>
            <person name="Lara M."/>
            <person name="Lee W."/>
            <person name="Lennon N."/>
            <person name="Letendre F."/>
            <person name="LeVine R."/>
            <person name="Lipovsky A."/>
            <person name="Liu X."/>
            <person name="Liu J."/>
            <person name="Liu S."/>
            <person name="Lokyitsang T."/>
            <person name="Lokyitsang Y."/>
            <person name="Lubonja R."/>
            <person name="Lui A."/>
            <person name="MacDonald P."/>
            <person name="Magnisalis V."/>
            <person name="Maru K."/>
            <person name="Matthews C."/>
            <person name="McCusker W."/>
            <person name="McDonough S."/>
            <person name="Mehta T."/>
            <person name="Meldrim J."/>
            <person name="Meneus L."/>
            <person name="Mihai O."/>
            <person name="Mihalev A."/>
            <person name="Mihova T."/>
            <person name="Mittelman R."/>
            <person name="Mlenga V."/>
            <person name="Montmayeur A."/>
            <person name="Mulrain L."/>
            <person name="Navidi A."/>
            <person name="Naylor J."/>
            <person name="Negash T."/>
            <person name="Nguyen T."/>
            <person name="Nguyen N."/>
            <person name="Nicol R."/>
            <person name="Norbu C."/>
            <person name="Norbu N."/>
            <person name="Novod N."/>
            <person name="O'Neill B."/>
            <person name="Osman S."/>
            <person name="Markiewicz E."/>
            <person name="Oyono O.L."/>
            <person name="Patti C."/>
            <person name="Phunkhang P."/>
            <person name="Pierre F."/>
            <person name="Priest M."/>
            <person name="Raghuraman S."/>
            <person name="Rege F."/>
            <person name="Reyes R."/>
            <person name="Rise C."/>
            <person name="Rogov P."/>
            <person name="Ross K."/>
            <person name="Ryan E."/>
            <person name="Settipalli S."/>
            <person name="Shea T."/>
            <person name="Sherpa N."/>
            <person name="Shi L."/>
            <person name="Shih D."/>
            <person name="Sparrow T."/>
            <person name="Spaulding J."/>
            <person name="Stalker J."/>
            <person name="Stange-Thomann N."/>
            <person name="Stavropoulos S."/>
            <person name="Stone C."/>
            <person name="Strader C."/>
            <person name="Tesfaye S."/>
            <person name="Thomson T."/>
            <person name="Thoulutsang Y."/>
            <person name="Thoulutsang D."/>
            <person name="Topham K."/>
            <person name="Topping I."/>
            <person name="Tsamla T."/>
            <person name="Vassiliev H."/>
            <person name="Vo A."/>
            <person name="Wangchuk T."/>
            <person name="Wangdi T."/>
            <person name="Weiand M."/>
            <person name="Wilkinson J."/>
            <person name="Wilson A."/>
            <person name="Yadav S."/>
            <person name="Young G."/>
            <person name="Yu Q."/>
            <person name="Zembek L."/>
            <person name="Zhong D."/>
            <person name="Zimmer A."/>
            <person name="Zwirko Z."/>
            <person name="Jaffe D.B."/>
            <person name="Alvarez P."/>
            <person name="Brockman W."/>
            <person name="Butler J."/>
            <person name="Chin C."/>
            <person name="Gnerre S."/>
            <person name="Grabherr M."/>
            <person name="Kleber M."/>
            <person name="Mauceli E."/>
            <person name="MacCallum I."/>
        </authorList>
    </citation>
    <scope>NUCLEOTIDE SEQUENCE [LARGE SCALE GENOMIC DNA]</scope>
    <source>
        <strain evidence="5">Tai18E2 / Tucson 14021-0261.01</strain>
    </source>
</reference>
<evidence type="ECO:0000313" key="5">
    <source>
        <dbReference type="Proteomes" id="UP000002282"/>
    </source>
</evidence>
<dbReference type="eggNOG" id="ENOG502QSMX">
    <property type="taxonomic scope" value="Eukaryota"/>
</dbReference>
<name>B4NX54_DROYA</name>
<dbReference type="OMA" id="TRHHSYT"/>
<evidence type="ECO:0000256" key="1">
    <source>
        <dbReference type="SAM" id="Coils"/>
    </source>
</evidence>
<evidence type="ECO:0000259" key="3">
    <source>
        <dbReference type="PROSITE" id="PS50181"/>
    </source>
</evidence>
<feature type="region of interest" description="Disordered" evidence="2">
    <location>
        <begin position="97"/>
        <end position="122"/>
    </location>
</feature>
<gene>
    <name evidence="4" type="primary">Dyak\GE19340</name>
    <name evidence="4" type="synonym">dyak_GLEANR_3113</name>
    <name evidence="4" type="synonym">GE19340</name>
    <name evidence="4" type="ORF">Dyak_GE19340</name>
</gene>
<dbReference type="Proteomes" id="UP000002282">
    <property type="component" value="Chromosome 2L"/>
</dbReference>
<feature type="region of interest" description="Disordered" evidence="2">
    <location>
        <begin position="571"/>
        <end position="605"/>
    </location>
</feature>